<organism evidence="3 4">
    <name type="scientific">Periconia macrospinosa</name>
    <dbReference type="NCBI Taxonomy" id="97972"/>
    <lineage>
        <taxon>Eukaryota</taxon>
        <taxon>Fungi</taxon>
        <taxon>Dikarya</taxon>
        <taxon>Ascomycota</taxon>
        <taxon>Pezizomycotina</taxon>
        <taxon>Dothideomycetes</taxon>
        <taxon>Pleosporomycetidae</taxon>
        <taxon>Pleosporales</taxon>
        <taxon>Massarineae</taxon>
        <taxon>Periconiaceae</taxon>
        <taxon>Periconia</taxon>
    </lineage>
</organism>
<evidence type="ECO:0000313" key="3">
    <source>
        <dbReference type="EMBL" id="PVH96679.1"/>
    </source>
</evidence>
<name>A0A2V1DHJ1_9PLEO</name>
<dbReference type="Proteomes" id="UP000244855">
    <property type="component" value="Unassembled WGS sequence"/>
</dbReference>
<dbReference type="PANTHER" id="PTHR11695">
    <property type="entry name" value="ALCOHOL DEHYDROGENASE RELATED"/>
    <property type="match status" value="1"/>
</dbReference>
<dbReference type="GO" id="GO:0005739">
    <property type="term" value="C:mitochondrion"/>
    <property type="evidence" value="ECO:0007669"/>
    <property type="project" value="TreeGrafter"/>
</dbReference>
<evidence type="ECO:0000259" key="2">
    <source>
        <dbReference type="SMART" id="SM00829"/>
    </source>
</evidence>
<keyword evidence="4" id="KW-1185">Reference proteome</keyword>
<dbReference type="InterPro" id="IPR011032">
    <property type="entry name" value="GroES-like_sf"/>
</dbReference>
<evidence type="ECO:0000313" key="4">
    <source>
        <dbReference type="Proteomes" id="UP000244855"/>
    </source>
</evidence>
<dbReference type="GO" id="GO:0016491">
    <property type="term" value="F:oxidoreductase activity"/>
    <property type="evidence" value="ECO:0007669"/>
    <property type="project" value="InterPro"/>
</dbReference>
<dbReference type="InterPro" id="IPR036291">
    <property type="entry name" value="NAD(P)-bd_dom_sf"/>
</dbReference>
<dbReference type="InterPro" id="IPR020843">
    <property type="entry name" value="ER"/>
</dbReference>
<feature type="domain" description="Enoyl reductase (ER)" evidence="2">
    <location>
        <begin position="8"/>
        <end position="320"/>
    </location>
</feature>
<dbReference type="Gene3D" id="3.90.180.10">
    <property type="entry name" value="Medium-chain alcohol dehydrogenases, catalytic domain"/>
    <property type="match status" value="1"/>
</dbReference>
<dbReference type="SUPFAM" id="SSF51735">
    <property type="entry name" value="NAD(P)-binding Rossmann-fold domains"/>
    <property type="match status" value="1"/>
</dbReference>
<dbReference type="Pfam" id="PF13602">
    <property type="entry name" value="ADH_zinc_N_2"/>
    <property type="match status" value="1"/>
</dbReference>
<sequence>MRALVRAGDKSTLTLDPNHPEPTSSEHPDCYLIRPRAAAICRGELQWPEPLTPNIPVPGLDFVGEIISTPTATETHLFEPGDQVFALTTHTWKGNAREITVSHERELARKPKNLSWEEAASVPMSALSAYQGLFVHGGLVPPGQGHNGAKRVLVTAASGGVGIWGIQLAHQAAVTELVGTCGTTNVEFVKSLGAGVVLDYRNTNIVDWVEKDWATRAFDVVLDCAGGQTLSDAWKCVRENGKVISVAEPPDGKRPLDGTREGVEGIWFIVKPNGKQLEDITKLIEQGKCRAVVDSVFDLEEFKAAFARSEGGHTRGKVVFRVS</sequence>
<protein>
    <submittedName>
        <fullName evidence="3">NAD(P)-binding protein</fullName>
    </submittedName>
</protein>
<feature type="compositionally biased region" description="Polar residues" evidence="1">
    <location>
        <begin position="11"/>
        <end position="23"/>
    </location>
</feature>
<dbReference type="Gene3D" id="3.40.50.720">
    <property type="entry name" value="NAD(P)-binding Rossmann-like Domain"/>
    <property type="match status" value="1"/>
</dbReference>
<dbReference type="AlphaFoldDB" id="A0A2V1DHJ1"/>
<dbReference type="STRING" id="97972.A0A2V1DHJ1"/>
<proteinExistence type="predicted"/>
<dbReference type="PANTHER" id="PTHR11695:SF647">
    <property type="entry name" value="ENOYL REDUCTASE (ER) DOMAIN-CONTAINING PROTEIN"/>
    <property type="match status" value="1"/>
</dbReference>
<feature type="region of interest" description="Disordered" evidence="1">
    <location>
        <begin position="1"/>
        <end position="28"/>
    </location>
</feature>
<dbReference type="InterPro" id="IPR050700">
    <property type="entry name" value="YIM1/Zinc_Alcohol_DH_Fams"/>
</dbReference>
<dbReference type="SUPFAM" id="SSF50129">
    <property type="entry name" value="GroES-like"/>
    <property type="match status" value="1"/>
</dbReference>
<gene>
    <name evidence="3" type="ORF">DM02DRAFT_674659</name>
</gene>
<reference evidence="3 4" key="1">
    <citation type="journal article" date="2018" name="Sci. Rep.">
        <title>Comparative genomics provides insights into the lifestyle and reveals functional heterogeneity of dark septate endophytic fungi.</title>
        <authorList>
            <person name="Knapp D.G."/>
            <person name="Nemeth J.B."/>
            <person name="Barry K."/>
            <person name="Hainaut M."/>
            <person name="Henrissat B."/>
            <person name="Johnson J."/>
            <person name="Kuo A."/>
            <person name="Lim J.H.P."/>
            <person name="Lipzen A."/>
            <person name="Nolan M."/>
            <person name="Ohm R.A."/>
            <person name="Tamas L."/>
            <person name="Grigoriev I.V."/>
            <person name="Spatafora J.W."/>
            <person name="Nagy L.G."/>
            <person name="Kovacs G.M."/>
        </authorList>
    </citation>
    <scope>NUCLEOTIDE SEQUENCE [LARGE SCALE GENOMIC DNA]</scope>
    <source>
        <strain evidence="3 4">DSE2036</strain>
    </source>
</reference>
<dbReference type="EMBL" id="KZ805458">
    <property type="protein sequence ID" value="PVH96679.1"/>
    <property type="molecule type" value="Genomic_DNA"/>
</dbReference>
<dbReference type="CDD" id="cd05289">
    <property type="entry name" value="MDR_like_2"/>
    <property type="match status" value="1"/>
</dbReference>
<evidence type="ECO:0000256" key="1">
    <source>
        <dbReference type="SAM" id="MobiDB-lite"/>
    </source>
</evidence>
<dbReference type="SMART" id="SM00829">
    <property type="entry name" value="PKS_ER"/>
    <property type="match status" value="1"/>
</dbReference>
<dbReference type="OrthoDB" id="3509362at2759"/>
<accession>A0A2V1DHJ1</accession>